<comment type="caution">
    <text evidence="1">The sequence shown here is derived from an EMBL/GenBank/DDBJ whole genome shotgun (WGS) entry which is preliminary data.</text>
</comment>
<proteinExistence type="predicted"/>
<keyword evidence="2" id="KW-1185">Reference proteome</keyword>
<dbReference type="Proteomes" id="UP000829196">
    <property type="component" value="Unassembled WGS sequence"/>
</dbReference>
<sequence>MSFFVRRILKNAPTSPAHSSRSLLGWLSSDWIFWSLLDTRSVNSADRCGHEYANNCGWLDV</sequence>
<name>A0A8T3BXC0_DENNO</name>
<reference evidence="1" key="1">
    <citation type="journal article" date="2022" name="Front. Genet.">
        <title>Chromosome-Scale Assembly of the Dendrobium nobile Genome Provides Insights Into the Molecular Mechanism of the Biosynthesis of the Medicinal Active Ingredient of Dendrobium.</title>
        <authorList>
            <person name="Xu Q."/>
            <person name="Niu S.-C."/>
            <person name="Li K.-L."/>
            <person name="Zheng P.-J."/>
            <person name="Zhang X.-J."/>
            <person name="Jia Y."/>
            <person name="Liu Y."/>
            <person name="Niu Y.-X."/>
            <person name="Yu L.-H."/>
            <person name="Chen D.-F."/>
            <person name="Zhang G.-Q."/>
        </authorList>
    </citation>
    <scope>NUCLEOTIDE SEQUENCE</scope>
    <source>
        <tissue evidence="1">Leaf</tissue>
    </source>
</reference>
<evidence type="ECO:0000313" key="2">
    <source>
        <dbReference type="Proteomes" id="UP000829196"/>
    </source>
</evidence>
<accession>A0A8T3BXC0</accession>
<dbReference type="AlphaFoldDB" id="A0A8T3BXC0"/>
<organism evidence="1 2">
    <name type="scientific">Dendrobium nobile</name>
    <name type="common">Orchid</name>
    <dbReference type="NCBI Taxonomy" id="94219"/>
    <lineage>
        <taxon>Eukaryota</taxon>
        <taxon>Viridiplantae</taxon>
        <taxon>Streptophyta</taxon>
        <taxon>Embryophyta</taxon>
        <taxon>Tracheophyta</taxon>
        <taxon>Spermatophyta</taxon>
        <taxon>Magnoliopsida</taxon>
        <taxon>Liliopsida</taxon>
        <taxon>Asparagales</taxon>
        <taxon>Orchidaceae</taxon>
        <taxon>Epidendroideae</taxon>
        <taxon>Malaxideae</taxon>
        <taxon>Dendrobiinae</taxon>
        <taxon>Dendrobium</taxon>
    </lineage>
</organism>
<gene>
    <name evidence="1" type="ORF">KFK09_005107</name>
</gene>
<protein>
    <submittedName>
        <fullName evidence="1">Uncharacterized protein</fullName>
    </submittedName>
</protein>
<evidence type="ECO:0000313" key="1">
    <source>
        <dbReference type="EMBL" id="KAI0522722.1"/>
    </source>
</evidence>
<dbReference type="SMR" id="A0A8T3BXC0"/>
<dbReference type="EMBL" id="JAGYWB010000005">
    <property type="protein sequence ID" value="KAI0522722.1"/>
    <property type="molecule type" value="Genomic_DNA"/>
</dbReference>